<keyword evidence="3" id="KW-1185">Reference proteome</keyword>
<evidence type="ECO:0000313" key="3">
    <source>
        <dbReference type="Proteomes" id="UP000269692"/>
    </source>
</evidence>
<organism evidence="2 3">
    <name type="scientific">Xanthobacter tagetidis</name>
    <dbReference type="NCBI Taxonomy" id="60216"/>
    <lineage>
        <taxon>Bacteria</taxon>
        <taxon>Pseudomonadati</taxon>
        <taxon>Pseudomonadota</taxon>
        <taxon>Alphaproteobacteria</taxon>
        <taxon>Hyphomicrobiales</taxon>
        <taxon>Xanthobacteraceae</taxon>
        <taxon>Xanthobacter</taxon>
    </lineage>
</organism>
<dbReference type="InterPro" id="IPR058531">
    <property type="entry name" value="Baseplate_J_M"/>
</dbReference>
<reference evidence="2 3" key="1">
    <citation type="submission" date="2018-10" db="EMBL/GenBank/DDBJ databases">
        <title>Xanthobacter tagetidis genome sequencing and assembly.</title>
        <authorList>
            <person name="Maclea K.S."/>
            <person name="Goen A.E."/>
            <person name="Fatima S.A."/>
        </authorList>
    </citation>
    <scope>NUCLEOTIDE SEQUENCE [LARGE SCALE GENOMIC DNA]</scope>
    <source>
        <strain evidence="2 3">ATCC 700314</strain>
    </source>
</reference>
<dbReference type="InterPro" id="IPR014507">
    <property type="entry name" value="Baseplate_assembly_J_pred"/>
</dbReference>
<dbReference type="RefSeq" id="WP_121622371.1">
    <property type="nucleotide sequence ID" value="NZ_JACIIW010000006.1"/>
</dbReference>
<accession>A0A3L7AM87</accession>
<feature type="domain" description="Baseplate J-like central" evidence="1">
    <location>
        <begin position="138"/>
        <end position="210"/>
    </location>
</feature>
<gene>
    <name evidence="2" type="ORF">D9R14_05895</name>
</gene>
<evidence type="ECO:0000259" key="1">
    <source>
        <dbReference type="Pfam" id="PF26078"/>
    </source>
</evidence>
<dbReference type="InterPro" id="IPR052726">
    <property type="entry name" value="Phage_Baseplate_Hub"/>
</dbReference>
<dbReference type="AlphaFoldDB" id="A0A3L7AM87"/>
<dbReference type="PANTHER" id="PTHR35862:SF1">
    <property type="entry name" value="FELS-2 PROPHAGE PROTEIN"/>
    <property type="match status" value="1"/>
</dbReference>
<dbReference type="PIRSF" id="PIRSF020481">
    <property type="entry name" value="BAP"/>
    <property type="match status" value="1"/>
</dbReference>
<comment type="caution">
    <text evidence="2">The sequence shown here is derived from an EMBL/GenBank/DDBJ whole genome shotgun (WGS) entry which is preliminary data.</text>
</comment>
<proteinExistence type="predicted"/>
<dbReference type="EMBL" id="RCTF01000003">
    <property type="protein sequence ID" value="RLP80578.1"/>
    <property type="molecule type" value="Genomic_DNA"/>
</dbReference>
<dbReference type="Pfam" id="PF26078">
    <property type="entry name" value="Baseplate_J_M"/>
    <property type="match status" value="1"/>
</dbReference>
<dbReference type="PANTHER" id="PTHR35862">
    <property type="entry name" value="FELS-2 PROPHAGE PROTEIN"/>
    <property type="match status" value="1"/>
</dbReference>
<name>A0A3L7AM87_9HYPH</name>
<protein>
    <submittedName>
        <fullName evidence="2">Baseplate assembly protein</fullName>
    </submittedName>
</protein>
<dbReference type="Proteomes" id="UP000269692">
    <property type="component" value="Unassembled WGS sequence"/>
</dbReference>
<evidence type="ECO:0000313" key="2">
    <source>
        <dbReference type="EMBL" id="RLP80578.1"/>
    </source>
</evidence>
<sequence length="308" mass="32861">MRFIAADLSRLPPPDAIEALDYEQVLAAMKADVRARWDALRVLRPELPELDILELETDPIVIILEVAADRETKLRGLVNDKARAVMLALATGADLDHLGAAVLTQRLELTPATSSAPAVMEADEPYRRRIHLALDAWSTAGAQGAYEYWALSSDPSVKDAAALNVAPGRVDVVLLGRTGDGTASDAAIVAVYEALSPKTRRPLTDDVRVRSATIVPQAMRVRLDIPRGPDPDVVEMRARANLAALASTIHAIGRVLRTDAIIVAARVGDVEKVTVLEPAADLDPGAFGAVHVSAIEIEVVQPGQAIPA</sequence>
<dbReference type="OrthoDB" id="9793802at2"/>